<proteinExistence type="predicted"/>
<dbReference type="RefSeq" id="WP_074713779.1">
    <property type="nucleotide sequence ID" value="NZ_FNTV01000002.1"/>
</dbReference>
<evidence type="ECO:0000256" key="1">
    <source>
        <dbReference type="ARBA" id="ARBA00022475"/>
    </source>
</evidence>
<keyword evidence="5" id="KW-0449">Lipoprotein</keyword>
<evidence type="ECO:0000313" key="7">
    <source>
        <dbReference type="Proteomes" id="UP000182725"/>
    </source>
</evidence>
<dbReference type="PANTHER" id="PTHR43649">
    <property type="entry name" value="ARABINOSE-BINDING PROTEIN-RELATED"/>
    <property type="match status" value="1"/>
</dbReference>
<keyword evidence="1" id="KW-1003">Cell membrane</keyword>
<dbReference type="PROSITE" id="PS51257">
    <property type="entry name" value="PROKAR_LIPOPROTEIN"/>
    <property type="match status" value="1"/>
</dbReference>
<keyword evidence="4" id="KW-0564">Palmitate</keyword>
<dbReference type="InterPro" id="IPR006059">
    <property type="entry name" value="SBP"/>
</dbReference>
<organism evidence="6 7">
    <name type="scientific">Arthrobacter alpinus</name>
    <dbReference type="NCBI Taxonomy" id="656366"/>
    <lineage>
        <taxon>Bacteria</taxon>
        <taxon>Bacillati</taxon>
        <taxon>Actinomycetota</taxon>
        <taxon>Actinomycetes</taxon>
        <taxon>Micrococcales</taxon>
        <taxon>Micrococcaceae</taxon>
        <taxon>Arthrobacter</taxon>
    </lineage>
</organism>
<gene>
    <name evidence="6" type="ORF">SAMN04489740_4304</name>
</gene>
<keyword evidence="2" id="KW-0732">Signal</keyword>
<dbReference type="Proteomes" id="UP000182725">
    <property type="component" value="Unassembled WGS sequence"/>
</dbReference>
<accession>A0A1H5PGQ0</accession>
<dbReference type="SUPFAM" id="SSF53850">
    <property type="entry name" value="Periplasmic binding protein-like II"/>
    <property type="match status" value="1"/>
</dbReference>
<protein>
    <submittedName>
        <fullName evidence="6">Carbohydrate ABC transporter substrate-binding protein, CUT1 family</fullName>
    </submittedName>
</protein>
<dbReference type="InterPro" id="IPR050490">
    <property type="entry name" value="Bact_solute-bd_prot1"/>
</dbReference>
<dbReference type="Pfam" id="PF01547">
    <property type="entry name" value="SBP_bac_1"/>
    <property type="match status" value="1"/>
</dbReference>
<name>A0A1H5PGQ0_9MICC</name>
<dbReference type="EMBL" id="FNTV01000002">
    <property type="protein sequence ID" value="SEF12896.1"/>
    <property type="molecule type" value="Genomic_DNA"/>
</dbReference>
<evidence type="ECO:0000256" key="4">
    <source>
        <dbReference type="ARBA" id="ARBA00023139"/>
    </source>
</evidence>
<sequence length="431" mass="45007">MRTISRSQFLSGAAGMLTIAALTGCGGSPVSSTPKGPVEITFSSWQKGSKNVVDAYNAAQSDVHVTFKEVASSTDNYPQLTNQVKAKTAPDVITVEYPRVSEMATQGVLKDISKEAGDLLSKSFSPSITSLVNFGGATWGVPLDAGVLQMYYRSDLFEKYGIEVPTTWAEYAAAAKKVAAADPKVRLGASPVGDPALCAALAWQNGAKWGALNGDSWKVDIDSAASIEALKVQQDLVDAKLLWTGDAPVLAQKQADGQLLSVISGSWYGASLTTTFADQSGKWRVAPLPSPAAAPAAAMYGGSSFGISSTSDKVDAGLKFITWMTTNPEGIKARISGKSTTFPVNETARAAAIDAFDPSYFGGQDIYDVAAKGLAAIPEGWVWGPATVTTFTSLIDDAAKVKAGTSTLQDGLPVAQKATVADLKNRGISVK</sequence>
<dbReference type="PANTHER" id="PTHR43649:SF33">
    <property type="entry name" value="POLYGALACTURONAN_RHAMNOGALACTURONAN-BINDING PROTEIN YTCQ"/>
    <property type="match status" value="1"/>
</dbReference>
<evidence type="ECO:0000256" key="5">
    <source>
        <dbReference type="ARBA" id="ARBA00023288"/>
    </source>
</evidence>
<evidence type="ECO:0000256" key="2">
    <source>
        <dbReference type="ARBA" id="ARBA00022729"/>
    </source>
</evidence>
<keyword evidence="3" id="KW-0472">Membrane</keyword>
<dbReference type="Gene3D" id="3.40.190.10">
    <property type="entry name" value="Periplasmic binding protein-like II"/>
    <property type="match status" value="1"/>
</dbReference>
<evidence type="ECO:0000313" key="6">
    <source>
        <dbReference type="EMBL" id="SEF12896.1"/>
    </source>
</evidence>
<evidence type="ECO:0000256" key="3">
    <source>
        <dbReference type="ARBA" id="ARBA00023136"/>
    </source>
</evidence>
<dbReference type="AlphaFoldDB" id="A0A1H5PGQ0"/>
<reference evidence="6 7" key="1">
    <citation type="submission" date="2016-10" db="EMBL/GenBank/DDBJ databases">
        <authorList>
            <person name="de Groot N.N."/>
        </authorList>
    </citation>
    <scope>NUCLEOTIDE SEQUENCE [LARGE SCALE GENOMIC DNA]</scope>
    <source>
        <strain evidence="6 7">DSM 22274</strain>
    </source>
</reference>